<accession>A0A7R9SXG2</accession>
<feature type="region of interest" description="Disordered" evidence="1">
    <location>
        <begin position="76"/>
        <end position="103"/>
    </location>
</feature>
<dbReference type="PANTHER" id="PTHR31385">
    <property type="entry name" value="PUTATIVE (DUF220)-RELATED"/>
    <property type="match status" value="1"/>
</dbReference>
<sequence>MMMSAWMPRHSHHQWCCSRRGASHSLSPVCHHHHHHQHRRALPLTRLPRRSQSFLTSTSSSRLSCPLRLAAAQSDDARTGDVATASPTATSPTLETTTTSDVPNGMYSATGKLVLPHSVNADDVWDMLLDYERSSDIFHNIEEAVVMHDESRNQKQLVEQCRWVFLVFSGTFELLLDVDENVSERVLTFSLGKPGAFMQAFEGRWQVMTADDGQAVVAHTLTVRPSLPPPALVSGYTEAVFERQVKRVMEDLRNALL</sequence>
<evidence type="ECO:0000313" key="3">
    <source>
        <dbReference type="EMBL" id="CAD8217980.1"/>
    </source>
</evidence>
<dbReference type="PANTHER" id="PTHR31385:SF1">
    <property type="entry name" value="PUTATIVE (DUF220)-RELATED"/>
    <property type="match status" value="1"/>
</dbReference>
<organism evidence="3">
    <name type="scientific">Pycnococcus provasolii</name>
    <dbReference type="NCBI Taxonomy" id="41880"/>
    <lineage>
        <taxon>Eukaryota</taxon>
        <taxon>Viridiplantae</taxon>
        <taxon>Chlorophyta</taxon>
        <taxon>Pseudoscourfieldiophyceae</taxon>
        <taxon>Pseudoscourfieldiales</taxon>
        <taxon>Pycnococcaceae</taxon>
        <taxon>Pycnococcus</taxon>
    </lineage>
</organism>
<reference evidence="4" key="1">
    <citation type="submission" date="2020-10" db="EMBL/GenBank/DDBJ databases">
        <title>Unveiling of a novel bifunctional photoreceptor, Dualchrome1, isolated from a cosmopolitan green alga.</title>
        <authorList>
            <person name="Suzuki S."/>
            <person name="Kawachi M."/>
        </authorList>
    </citation>
    <scope>NUCLEOTIDE SEQUENCE</scope>
    <source>
        <strain evidence="4">NIES 2893</strain>
    </source>
</reference>
<protein>
    <recommendedName>
        <fullName evidence="2">Coenzyme Q-binding protein COQ10 START domain-containing protein</fullName>
    </recommendedName>
</protein>
<dbReference type="SUPFAM" id="SSF55961">
    <property type="entry name" value="Bet v1-like"/>
    <property type="match status" value="1"/>
</dbReference>
<keyword evidence="5" id="KW-1185">Reference proteome</keyword>
<dbReference type="InterPro" id="IPR023393">
    <property type="entry name" value="START-like_dom_sf"/>
</dbReference>
<evidence type="ECO:0000313" key="5">
    <source>
        <dbReference type="Proteomes" id="UP000660262"/>
    </source>
</evidence>
<dbReference type="AlphaFoldDB" id="A0A7R9SXG2"/>
<dbReference type="EMBL" id="BNJQ01000009">
    <property type="protein sequence ID" value="GHP05016.1"/>
    <property type="molecule type" value="Genomic_DNA"/>
</dbReference>
<dbReference type="Gene3D" id="3.30.530.20">
    <property type="match status" value="1"/>
</dbReference>
<dbReference type="EMBL" id="HBDW01002057">
    <property type="protein sequence ID" value="CAD8217980.1"/>
    <property type="molecule type" value="Transcribed_RNA"/>
</dbReference>
<reference evidence="3" key="2">
    <citation type="submission" date="2021-01" db="EMBL/GenBank/DDBJ databases">
        <authorList>
            <person name="Corre E."/>
            <person name="Pelletier E."/>
            <person name="Niang G."/>
            <person name="Scheremetjew M."/>
            <person name="Finn R."/>
            <person name="Kale V."/>
            <person name="Holt S."/>
            <person name="Cochrane G."/>
            <person name="Meng A."/>
            <person name="Brown T."/>
            <person name="Cohen L."/>
        </authorList>
    </citation>
    <scope>NUCLEOTIDE SEQUENCE</scope>
    <source>
        <strain evidence="3">RCC251</strain>
    </source>
</reference>
<feature type="domain" description="Coenzyme Q-binding protein COQ10 START" evidence="2">
    <location>
        <begin position="119"/>
        <end position="248"/>
    </location>
</feature>
<dbReference type="Proteomes" id="UP000660262">
    <property type="component" value="Unassembled WGS sequence"/>
</dbReference>
<proteinExistence type="predicted"/>
<feature type="compositionally biased region" description="Low complexity" evidence="1">
    <location>
        <begin position="83"/>
        <end position="100"/>
    </location>
</feature>
<dbReference type="OrthoDB" id="530906at2759"/>
<evidence type="ECO:0000313" key="4">
    <source>
        <dbReference type="EMBL" id="GHP05016.1"/>
    </source>
</evidence>
<gene>
    <name evidence="3" type="ORF">PPRO1472_LOCUS1422</name>
    <name evidence="4" type="ORF">PPROV_000376800</name>
</gene>
<name>A0A7R9SXG2_9CHLO</name>
<evidence type="ECO:0000259" key="2">
    <source>
        <dbReference type="Pfam" id="PF03364"/>
    </source>
</evidence>
<dbReference type="InterPro" id="IPR005031">
    <property type="entry name" value="COQ10_START"/>
</dbReference>
<dbReference type="Pfam" id="PF03364">
    <property type="entry name" value="Polyketide_cyc"/>
    <property type="match status" value="1"/>
</dbReference>
<evidence type="ECO:0000256" key="1">
    <source>
        <dbReference type="SAM" id="MobiDB-lite"/>
    </source>
</evidence>